<gene>
    <name evidence="2" type="primary">prpC</name>
    <name evidence="2" type="ORF">OTERR_02490</name>
</gene>
<dbReference type="Proteomes" id="UP000323671">
    <property type="component" value="Chromosome"/>
</dbReference>
<dbReference type="SMART" id="SM00331">
    <property type="entry name" value="PP2C_SIG"/>
    <property type="match status" value="1"/>
</dbReference>
<keyword evidence="3" id="KW-1185">Reference proteome</keyword>
<dbReference type="EMBL" id="CP022579">
    <property type="protein sequence ID" value="QEL63725.1"/>
    <property type="molecule type" value="Genomic_DNA"/>
</dbReference>
<protein>
    <submittedName>
        <fullName evidence="2">PPM family protein phosphatase</fullName>
    </submittedName>
</protein>
<dbReference type="CDD" id="cd00143">
    <property type="entry name" value="PP2Cc"/>
    <property type="match status" value="1"/>
</dbReference>
<evidence type="ECO:0000259" key="1">
    <source>
        <dbReference type="PROSITE" id="PS51746"/>
    </source>
</evidence>
<dbReference type="InterPro" id="IPR036457">
    <property type="entry name" value="PPM-type-like_dom_sf"/>
</dbReference>
<dbReference type="KEGG" id="otr:OTERR_02490"/>
<dbReference type="Pfam" id="PF13672">
    <property type="entry name" value="PP2C_2"/>
    <property type="match status" value="1"/>
</dbReference>
<dbReference type="PANTHER" id="PTHR13832:SF827">
    <property type="entry name" value="PROTEIN PHOSPHATASE 1L"/>
    <property type="match status" value="1"/>
</dbReference>
<reference evidence="2 3" key="1">
    <citation type="submission" date="2017-07" db="EMBL/GenBank/DDBJ databases">
        <title>Complete genome sequence of Oryzomicrobium terrae TPP412.</title>
        <authorList>
            <person name="Chiu L.-W."/>
            <person name="Lo K.-J."/>
            <person name="Tsai Y.-M."/>
            <person name="Lin S.-S."/>
            <person name="Kuo C.-H."/>
            <person name="Liu C.-T."/>
        </authorList>
    </citation>
    <scope>NUCLEOTIDE SEQUENCE [LARGE SCALE GENOMIC DNA]</scope>
    <source>
        <strain evidence="2 3">TPP412</strain>
    </source>
</reference>
<dbReference type="RefSeq" id="WP_054619669.1">
    <property type="nucleotide sequence ID" value="NZ_CP022579.1"/>
</dbReference>
<dbReference type="PANTHER" id="PTHR13832">
    <property type="entry name" value="PROTEIN PHOSPHATASE 2C"/>
    <property type="match status" value="1"/>
</dbReference>
<evidence type="ECO:0000313" key="3">
    <source>
        <dbReference type="Proteomes" id="UP000323671"/>
    </source>
</evidence>
<dbReference type="InterPro" id="IPR015655">
    <property type="entry name" value="PP2C"/>
</dbReference>
<feature type="domain" description="PPM-type phosphatase" evidence="1">
    <location>
        <begin position="4"/>
        <end position="243"/>
    </location>
</feature>
<dbReference type="GO" id="GO:0004722">
    <property type="term" value="F:protein serine/threonine phosphatase activity"/>
    <property type="evidence" value="ECO:0007669"/>
    <property type="project" value="InterPro"/>
</dbReference>
<organism evidence="2 3">
    <name type="scientific">Oryzomicrobium terrae</name>
    <dbReference type="NCBI Taxonomy" id="1735038"/>
    <lineage>
        <taxon>Bacteria</taxon>
        <taxon>Pseudomonadati</taxon>
        <taxon>Pseudomonadota</taxon>
        <taxon>Betaproteobacteria</taxon>
        <taxon>Rhodocyclales</taxon>
        <taxon>Rhodocyclaceae</taxon>
        <taxon>Oryzomicrobium</taxon>
    </lineage>
</organism>
<name>A0A5C1E4U0_9RHOO</name>
<evidence type="ECO:0000313" key="2">
    <source>
        <dbReference type="EMBL" id="QEL63725.1"/>
    </source>
</evidence>
<accession>A0A5C1E4U0</accession>
<proteinExistence type="predicted"/>
<dbReference type="AlphaFoldDB" id="A0A5C1E4U0"/>
<dbReference type="SMART" id="SM00332">
    <property type="entry name" value="PP2Cc"/>
    <property type="match status" value="1"/>
</dbReference>
<sequence length="308" mass="33786">MKFTIYQESRPGKRPNNEDRIAYSYSRDALLMVVADGMGGHHHGEVAAQLAVQYLMDVFQREAKPAIADPFLFLQRGFNNAHEAIIDYSVAHALSDSPRTTCVACIIQDNIAYWAHAGDSRLYHLRRGRVASVTRDHSRVQQLLDDGLINAAQAATHPDRNKIYTCLGGFDAPEIEFSRKTPMEAGDLLVLCTDGVWGGISGETMAALLGDANLMQAVPVLLNMAEQRGGPHCDNLSLVAVRWEDSYSEDPSSSVQTQAMARDEVNTQMGQVGPLGRSQQAAKADLSDDEIERAIAEIRAAIDKYSKP</sequence>
<dbReference type="SUPFAM" id="SSF81606">
    <property type="entry name" value="PP2C-like"/>
    <property type="match status" value="1"/>
</dbReference>
<dbReference type="PROSITE" id="PS51746">
    <property type="entry name" value="PPM_2"/>
    <property type="match status" value="1"/>
</dbReference>
<dbReference type="Gene3D" id="3.60.40.10">
    <property type="entry name" value="PPM-type phosphatase domain"/>
    <property type="match status" value="1"/>
</dbReference>
<dbReference type="InterPro" id="IPR001932">
    <property type="entry name" value="PPM-type_phosphatase-like_dom"/>
</dbReference>